<dbReference type="InterPro" id="IPR018553">
    <property type="entry name" value="E2_Ub-conjug_enz"/>
</dbReference>
<proteinExistence type="predicted"/>
<dbReference type="SUPFAM" id="SSF57845">
    <property type="entry name" value="B-box zinc-binding domain"/>
    <property type="match status" value="1"/>
</dbReference>
<feature type="compositionally biased region" description="Basic and acidic residues" evidence="2">
    <location>
        <begin position="1"/>
        <end position="12"/>
    </location>
</feature>
<gene>
    <name evidence="4" type="ORF">BRENAR_LOCUS4369</name>
</gene>
<dbReference type="PANTHER" id="PTHR31560">
    <property type="entry name" value="UPF0652 PROTEIN C16A11.03C-RELATED"/>
    <property type="match status" value="1"/>
</dbReference>
<dbReference type="EMBL" id="CAACVR010000056">
    <property type="protein sequence ID" value="VEU23640.1"/>
    <property type="molecule type" value="Genomic_DNA"/>
</dbReference>
<dbReference type="InParanoid" id="A0A448YRX0"/>
<protein>
    <submittedName>
        <fullName evidence="4">DEKNAAC104832</fullName>
    </submittedName>
</protein>
<evidence type="ECO:0000256" key="1">
    <source>
        <dbReference type="PROSITE-ProRule" id="PRU00024"/>
    </source>
</evidence>
<feature type="region of interest" description="Disordered" evidence="2">
    <location>
        <begin position="1"/>
        <end position="36"/>
    </location>
</feature>
<dbReference type="Pfam" id="PF09418">
    <property type="entry name" value="DUF2009"/>
    <property type="match status" value="1"/>
</dbReference>
<dbReference type="GO" id="GO:0008270">
    <property type="term" value="F:zinc ion binding"/>
    <property type="evidence" value="ECO:0007669"/>
    <property type="project" value="UniProtKB-KW"/>
</dbReference>
<dbReference type="Proteomes" id="UP000290900">
    <property type="component" value="Unassembled WGS sequence"/>
</dbReference>
<dbReference type="InterPro" id="IPR000315">
    <property type="entry name" value="Znf_B-box"/>
</dbReference>
<evidence type="ECO:0000259" key="3">
    <source>
        <dbReference type="PROSITE" id="PS50119"/>
    </source>
</evidence>
<evidence type="ECO:0000313" key="4">
    <source>
        <dbReference type="EMBL" id="VEU23640.1"/>
    </source>
</evidence>
<name>A0A448YRX0_BRENA</name>
<accession>A0A448YRX0</accession>
<feature type="domain" description="B box-type" evidence="3">
    <location>
        <begin position="38"/>
        <end position="84"/>
    </location>
</feature>
<dbReference type="PROSITE" id="PS50119">
    <property type="entry name" value="ZF_BBOX"/>
    <property type="match status" value="1"/>
</dbReference>
<evidence type="ECO:0000256" key="2">
    <source>
        <dbReference type="SAM" id="MobiDB-lite"/>
    </source>
</evidence>
<feature type="region of interest" description="Disordered" evidence="2">
    <location>
        <begin position="88"/>
        <end position="122"/>
    </location>
</feature>
<dbReference type="PANTHER" id="PTHR31560:SF0">
    <property type="entry name" value="UPF0652 PROTEIN C22H10.08"/>
    <property type="match status" value="1"/>
</dbReference>
<dbReference type="OrthoDB" id="406045at2759"/>
<keyword evidence="5" id="KW-1185">Reference proteome</keyword>
<dbReference type="InterPro" id="IPR057668">
    <property type="entry name" value="E2_Ub-conjug_enz_C"/>
</dbReference>
<reference evidence="4 5" key="1">
    <citation type="submission" date="2018-12" db="EMBL/GenBank/DDBJ databases">
        <authorList>
            <person name="Tiukova I."/>
            <person name="Dainat J."/>
        </authorList>
    </citation>
    <scope>NUCLEOTIDE SEQUENCE [LARGE SCALE GENOMIC DNA]</scope>
</reference>
<dbReference type="Gene3D" id="4.10.640.40">
    <property type="entry name" value="Cytoplasmic polyadenylation element-binding protein, ZZ domain"/>
    <property type="match status" value="1"/>
</dbReference>
<dbReference type="InterPro" id="IPR038446">
    <property type="entry name" value="CEBP_ZZ_sf"/>
</dbReference>
<keyword evidence="1" id="KW-0479">Metal-binding</keyword>
<evidence type="ECO:0000313" key="5">
    <source>
        <dbReference type="Proteomes" id="UP000290900"/>
    </source>
</evidence>
<feature type="compositionally biased region" description="Acidic residues" evidence="2">
    <location>
        <begin position="102"/>
        <end position="111"/>
    </location>
</feature>
<dbReference type="Pfam" id="PF00643">
    <property type="entry name" value="zf-B_box"/>
    <property type="match status" value="1"/>
</dbReference>
<sequence>MSELPEIGKKTLAELLDGTEEGADAEESKETEMELDEVDPSLCVDCQRMPKELFCKDCEEPFCRVCFQFAHRGGARRKHSVTVLVEEQRPEFEAHEEAAPGEGDEVTEESADSALPNDVDDGSEADVSRRILAGIRRSVKFIPLRLTYEERQLLRLLKAALDVSEYTDRVDIISYKSRARRIVKQLQEMCSVLAGLVVSSDIKLGQRLIEDKSFVDNAEWYKNIFEIGRRYKVMNPEKMRDTYGKMCYMVMDSRLPEIKETMEFDLYKPMKTVYGELSRGNGIALKILSDRQILDATAEVRPEGKSRRLISRMIKQKEAAIEALAFRYSSPEGLTREQIRVVLYSIGDFNAYTNKNRLPILAMLKWLEEFKSEGSSEYSLGIKYGHAGARLTHGHEKQYLYVKQALALWSGVMRDLVELWAYADDDLFDGNRYHIADTGQGLNRIKSCPKVYKKMYSILGEVQQKFEYWVGIPVIHLGDDAVPNALFFLDKYIQIPSILIPIHRTIQEIVKMAKDKYVKQYIESQYSSVDNLQKIILCDYFKHGFDGSGADNYYFAGSCVDATSTSSCEFCNQISKKKYYNFFLLTGFTNFNGEGY</sequence>
<feature type="compositionally biased region" description="Basic and acidic residues" evidence="2">
    <location>
        <begin position="88"/>
        <end position="98"/>
    </location>
</feature>
<keyword evidence="1" id="KW-0862">Zinc</keyword>
<dbReference type="AlphaFoldDB" id="A0A448YRX0"/>
<organism evidence="4 5">
    <name type="scientific">Brettanomyces naardenensis</name>
    <name type="common">Yeast</name>
    <dbReference type="NCBI Taxonomy" id="13370"/>
    <lineage>
        <taxon>Eukaryota</taxon>
        <taxon>Fungi</taxon>
        <taxon>Dikarya</taxon>
        <taxon>Ascomycota</taxon>
        <taxon>Saccharomycotina</taxon>
        <taxon>Pichiomycetes</taxon>
        <taxon>Pichiales</taxon>
        <taxon>Pichiaceae</taxon>
        <taxon>Brettanomyces</taxon>
    </lineage>
</organism>
<keyword evidence="1" id="KW-0863">Zinc-finger</keyword>